<dbReference type="Pfam" id="PF00440">
    <property type="entry name" value="TetR_N"/>
    <property type="match status" value="1"/>
</dbReference>
<dbReference type="InterPro" id="IPR023772">
    <property type="entry name" value="DNA-bd_HTH_TetR-type_CS"/>
</dbReference>
<dbReference type="Proteomes" id="UP000254236">
    <property type="component" value="Chromosome"/>
</dbReference>
<evidence type="ECO:0000256" key="3">
    <source>
        <dbReference type="ARBA" id="ARBA00023163"/>
    </source>
</evidence>
<evidence type="ECO:0000313" key="8">
    <source>
        <dbReference type="Proteomes" id="UP000254236"/>
    </source>
</evidence>
<gene>
    <name evidence="6" type="ORF">DWV08_16550</name>
    <name evidence="7" type="ORF">DXU92_16445</name>
</gene>
<dbReference type="PROSITE" id="PS50977">
    <property type="entry name" value="HTH_TETR_2"/>
    <property type="match status" value="1"/>
</dbReference>
<protein>
    <submittedName>
        <fullName evidence="7">TetR family transcriptional regulator</fullName>
    </submittedName>
</protein>
<dbReference type="AlphaFoldDB" id="A0A345YT15"/>
<evidence type="ECO:0000313" key="9">
    <source>
        <dbReference type="Proteomes" id="UP000282185"/>
    </source>
</evidence>
<evidence type="ECO:0000313" key="6">
    <source>
        <dbReference type="EMBL" id="AXK47067.1"/>
    </source>
</evidence>
<dbReference type="OrthoDB" id="956698at2"/>
<organism evidence="7 9">
    <name type="scientific">Brachybacterium saurashtrense</name>
    <dbReference type="NCBI Taxonomy" id="556288"/>
    <lineage>
        <taxon>Bacteria</taxon>
        <taxon>Bacillati</taxon>
        <taxon>Actinomycetota</taxon>
        <taxon>Actinomycetes</taxon>
        <taxon>Micrococcales</taxon>
        <taxon>Dermabacteraceae</taxon>
        <taxon>Brachybacterium</taxon>
    </lineage>
</organism>
<evidence type="ECO:0000256" key="4">
    <source>
        <dbReference type="PROSITE-ProRule" id="PRU00335"/>
    </source>
</evidence>
<dbReference type="GO" id="GO:0000976">
    <property type="term" value="F:transcription cis-regulatory region binding"/>
    <property type="evidence" value="ECO:0007669"/>
    <property type="project" value="TreeGrafter"/>
</dbReference>
<dbReference type="PANTHER" id="PTHR30055:SF234">
    <property type="entry name" value="HTH-TYPE TRANSCRIPTIONAL REGULATOR BETI"/>
    <property type="match status" value="1"/>
</dbReference>
<keyword evidence="1" id="KW-0805">Transcription regulation</keyword>
<dbReference type="InterPro" id="IPR050109">
    <property type="entry name" value="HTH-type_TetR-like_transc_reg"/>
</dbReference>
<dbReference type="PROSITE" id="PS01081">
    <property type="entry name" value="HTH_TETR_1"/>
    <property type="match status" value="1"/>
</dbReference>
<accession>A0A345YT15</accession>
<name>A0A345YT15_9MICO</name>
<keyword evidence="2 4" id="KW-0238">DNA-binding</keyword>
<dbReference type="InterPro" id="IPR001647">
    <property type="entry name" value="HTH_TetR"/>
</dbReference>
<evidence type="ECO:0000256" key="1">
    <source>
        <dbReference type="ARBA" id="ARBA00023015"/>
    </source>
</evidence>
<dbReference type="PANTHER" id="PTHR30055">
    <property type="entry name" value="HTH-TYPE TRANSCRIPTIONAL REGULATOR RUTR"/>
    <property type="match status" value="1"/>
</dbReference>
<keyword evidence="8" id="KW-1185">Reference proteome</keyword>
<dbReference type="EMBL" id="CP031356">
    <property type="protein sequence ID" value="AXK47067.1"/>
    <property type="molecule type" value="Genomic_DNA"/>
</dbReference>
<dbReference type="KEGG" id="bsau:DWV08_16550"/>
<evidence type="ECO:0000256" key="2">
    <source>
        <dbReference type="ARBA" id="ARBA00023125"/>
    </source>
</evidence>
<dbReference type="InterPro" id="IPR009057">
    <property type="entry name" value="Homeodomain-like_sf"/>
</dbReference>
<keyword evidence="3" id="KW-0804">Transcription</keyword>
<dbReference type="EMBL" id="QSWH01000011">
    <property type="protein sequence ID" value="RRR20916.1"/>
    <property type="molecule type" value="Genomic_DNA"/>
</dbReference>
<evidence type="ECO:0000259" key="5">
    <source>
        <dbReference type="PROSITE" id="PS50977"/>
    </source>
</evidence>
<sequence length="232" mass="25686">MRRSLLELIRARARATVSTRDNLTVFGNERKVRCPMPRSPGRPPQTSRAQLRDLARAMFAEQGFDGTSLASIARAAGVSRTTLFSYFPSKRDLMWEEYDERLQRLEAFLVSAPRAPVVSLLTEAIQVSVSFRVDEHDDLARRMRIVDDSAELRAYTALRSAEISRLLVAFATSRASGADPQLLGDVTHALMAVASRATRDWAATPAPEEDLDQYAAARLAPFAGHVAALLEE</sequence>
<dbReference type="InterPro" id="IPR041347">
    <property type="entry name" value="MftR_C"/>
</dbReference>
<proteinExistence type="predicted"/>
<dbReference type="Pfam" id="PF17754">
    <property type="entry name" value="TetR_C_14"/>
    <property type="match status" value="1"/>
</dbReference>
<dbReference type="Gene3D" id="1.10.10.60">
    <property type="entry name" value="Homeodomain-like"/>
    <property type="match status" value="1"/>
</dbReference>
<reference evidence="7 9" key="2">
    <citation type="submission" date="2018-08" db="EMBL/GenBank/DDBJ databases">
        <title>Brachybacterium saurashtrense DSM 23186.</title>
        <authorList>
            <person name="Li Y."/>
        </authorList>
    </citation>
    <scope>NUCLEOTIDE SEQUENCE [LARGE SCALE GENOMIC DNA]</scope>
    <source>
        <strain evidence="7 9">DSM 23186</strain>
    </source>
</reference>
<feature type="DNA-binding region" description="H-T-H motif" evidence="4">
    <location>
        <begin position="68"/>
        <end position="87"/>
    </location>
</feature>
<dbReference type="SUPFAM" id="SSF46689">
    <property type="entry name" value="Homeodomain-like"/>
    <property type="match status" value="1"/>
</dbReference>
<dbReference type="PRINTS" id="PR00455">
    <property type="entry name" value="HTHTETR"/>
</dbReference>
<feature type="domain" description="HTH tetR-type" evidence="5">
    <location>
        <begin position="45"/>
        <end position="105"/>
    </location>
</feature>
<reference evidence="6 8" key="1">
    <citation type="submission" date="2018-07" db="EMBL/GenBank/DDBJ databases">
        <title>Brachybacterium saurashtrense DSM 23186 genome sequence.</title>
        <authorList>
            <person name="Guo L."/>
        </authorList>
    </citation>
    <scope>NUCLEOTIDE SEQUENCE [LARGE SCALE GENOMIC DNA]</scope>
    <source>
        <strain evidence="6 8">DSM 23186</strain>
    </source>
</reference>
<dbReference type="Gene3D" id="1.10.357.10">
    <property type="entry name" value="Tetracycline Repressor, domain 2"/>
    <property type="match status" value="1"/>
</dbReference>
<dbReference type="Proteomes" id="UP000282185">
    <property type="component" value="Unassembled WGS sequence"/>
</dbReference>
<dbReference type="GO" id="GO:0003700">
    <property type="term" value="F:DNA-binding transcription factor activity"/>
    <property type="evidence" value="ECO:0007669"/>
    <property type="project" value="TreeGrafter"/>
</dbReference>
<evidence type="ECO:0000313" key="7">
    <source>
        <dbReference type="EMBL" id="RRR20916.1"/>
    </source>
</evidence>